<dbReference type="Proteomes" id="UP000694865">
    <property type="component" value="Unplaced"/>
</dbReference>
<sequence>MKIIIALLASVVACVASIPVNDTATSPSSFKLTIGNGEQEITIDENRNTEVYVTSGSDDAVIIKDFNQRLEVIVPKTGERCFVRPLRASRNVDPSKLKKDLKHAIDEGVEPQLGDTSEEHLTVDNVPIKSNCFGEIITEKCEGRNIYWMEPVPHGDAEMMKRALDCYYYTYCDYTYIGFGWWSYGVSVGL</sequence>
<gene>
    <name evidence="13" type="primary">LOC102803396</name>
</gene>
<dbReference type="RefSeq" id="XP_006823410.1">
    <property type="nucleotide sequence ID" value="XM_006823347.1"/>
</dbReference>
<keyword evidence="8" id="KW-0325">Glycoprotein</keyword>
<feature type="signal peptide" evidence="10">
    <location>
        <begin position="1"/>
        <end position="17"/>
    </location>
</feature>
<evidence type="ECO:0000313" key="13">
    <source>
        <dbReference type="RefSeq" id="XP_006823410.1"/>
    </source>
</evidence>
<proteinExistence type="inferred from homology"/>
<keyword evidence="6" id="KW-0472">Membrane</keyword>
<dbReference type="PANTHER" id="PTHR10962:SF1">
    <property type="entry name" value="INTEGRAL MEMBRANE PROTEIN 2"/>
    <property type="match status" value="1"/>
</dbReference>
<keyword evidence="12" id="KW-1185">Reference proteome</keyword>
<dbReference type="InterPro" id="IPR007084">
    <property type="entry name" value="BRICHOS_dom"/>
</dbReference>
<evidence type="ECO:0000256" key="6">
    <source>
        <dbReference type="ARBA" id="ARBA00023136"/>
    </source>
</evidence>
<comment type="subcellular location">
    <subcellularLocation>
        <location evidence="1 9">Membrane</location>
        <topology evidence="1 9">Single-pass type II membrane protein</topology>
    </subcellularLocation>
</comment>
<dbReference type="InterPro" id="IPR040145">
    <property type="entry name" value="ITM2"/>
</dbReference>
<evidence type="ECO:0000256" key="4">
    <source>
        <dbReference type="ARBA" id="ARBA00022968"/>
    </source>
</evidence>
<dbReference type="PANTHER" id="PTHR10962">
    <property type="entry name" value="INTEGRAL TRANSMEMBRANE PROTEIN 2"/>
    <property type="match status" value="1"/>
</dbReference>
<keyword evidence="7" id="KW-1015">Disulfide bond</keyword>
<evidence type="ECO:0000256" key="10">
    <source>
        <dbReference type="SAM" id="SignalP"/>
    </source>
</evidence>
<feature type="domain" description="BRICHOS" evidence="11">
    <location>
        <begin position="54"/>
        <end position="149"/>
    </location>
</feature>
<feature type="chain" id="PRO_5046607837" description="Integral membrane protein 2" evidence="10">
    <location>
        <begin position="18"/>
        <end position="190"/>
    </location>
</feature>
<dbReference type="PROSITE" id="PS50869">
    <property type="entry name" value="BRICHOS"/>
    <property type="match status" value="1"/>
</dbReference>
<reference evidence="13" key="1">
    <citation type="submission" date="2025-08" db="UniProtKB">
        <authorList>
            <consortium name="RefSeq"/>
        </authorList>
    </citation>
    <scope>IDENTIFICATION</scope>
    <source>
        <tissue evidence="13">Testes</tissue>
    </source>
</reference>
<keyword evidence="3" id="KW-0812">Transmembrane</keyword>
<dbReference type="Pfam" id="PF04089">
    <property type="entry name" value="BRICHOS"/>
    <property type="match status" value="1"/>
</dbReference>
<name>A0ABM0MTR9_SACKO</name>
<evidence type="ECO:0000256" key="7">
    <source>
        <dbReference type="ARBA" id="ARBA00023157"/>
    </source>
</evidence>
<evidence type="ECO:0000256" key="2">
    <source>
        <dbReference type="ARBA" id="ARBA00006794"/>
    </source>
</evidence>
<dbReference type="SMART" id="SM01039">
    <property type="entry name" value="BRICHOS"/>
    <property type="match status" value="1"/>
</dbReference>
<organism evidence="12 13">
    <name type="scientific">Saccoglossus kowalevskii</name>
    <name type="common">Acorn worm</name>
    <dbReference type="NCBI Taxonomy" id="10224"/>
    <lineage>
        <taxon>Eukaryota</taxon>
        <taxon>Metazoa</taxon>
        <taxon>Hemichordata</taxon>
        <taxon>Enteropneusta</taxon>
        <taxon>Harrimaniidae</taxon>
        <taxon>Saccoglossus</taxon>
    </lineage>
</organism>
<comment type="similarity">
    <text evidence="2 9">Belongs to the ITM2 family.</text>
</comment>
<keyword evidence="4 9" id="KW-0735">Signal-anchor</keyword>
<evidence type="ECO:0000313" key="12">
    <source>
        <dbReference type="Proteomes" id="UP000694865"/>
    </source>
</evidence>
<protein>
    <recommendedName>
        <fullName evidence="9">Integral membrane protein 2</fullName>
    </recommendedName>
</protein>
<keyword evidence="9" id="KW-1003">Cell membrane</keyword>
<evidence type="ECO:0000256" key="5">
    <source>
        <dbReference type="ARBA" id="ARBA00022989"/>
    </source>
</evidence>
<evidence type="ECO:0000256" key="8">
    <source>
        <dbReference type="ARBA" id="ARBA00023180"/>
    </source>
</evidence>
<accession>A0ABM0MTR9</accession>
<evidence type="ECO:0000259" key="11">
    <source>
        <dbReference type="PROSITE" id="PS50869"/>
    </source>
</evidence>
<evidence type="ECO:0000256" key="1">
    <source>
        <dbReference type="ARBA" id="ARBA00004606"/>
    </source>
</evidence>
<evidence type="ECO:0000256" key="3">
    <source>
        <dbReference type="ARBA" id="ARBA00022692"/>
    </source>
</evidence>
<keyword evidence="5" id="KW-1133">Transmembrane helix</keyword>
<keyword evidence="10" id="KW-0732">Signal</keyword>
<dbReference type="GeneID" id="102803396"/>
<evidence type="ECO:0000256" key="9">
    <source>
        <dbReference type="RuleBase" id="RU367061"/>
    </source>
</evidence>